<dbReference type="Proteomes" id="UP001177140">
    <property type="component" value="Unassembled WGS sequence"/>
</dbReference>
<dbReference type="PROSITE" id="PS50234">
    <property type="entry name" value="VWFA"/>
    <property type="match status" value="1"/>
</dbReference>
<reference evidence="2" key="1">
    <citation type="submission" date="2022-03" db="EMBL/GenBank/DDBJ databases">
        <title>A functionally conserved STORR gene fusion in Papaver species that diverged 16.8 million years ago.</title>
        <authorList>
            <person name="Catania T."/>
        </authorList>
    </citation>
    <scope>NUCLEOTIDE SEQUENCE</scope>
    <source>
        <strain evidence="2">S-191538</strain>
    </source>
</reference>
<dbReference type="AlphaFoldDB" id="A0AA42B592"/>
<dbReference type="SUPFAM" id="SSF53300">
    <property type="entry name" value="vWA-like"/>
    <property type="match status" value="1"/>
</dbReference>
<dbReference type="SMART" id="SM00327">
    <property type="entry name" value="VWA"/>
    <property type="match status" value="1"/>
</dbReference>
<comment type="caution">
    <text evidence="2">The sequence shown here is derived from an EMBL/GenBank/DDBJ whole genome shotgun (WGS) entry which is preliminary data.</text>
</comment>
<dbReference type="PANTHER" id="PTHR10579">
    <property type="entry name" value="CALCIUM-ACTIVATED CHLORIDE CHANNEL REGULATOR"/>
    <property type="match status" value="1"/>
</dbReference>
<dbReference type="Gene3D" id="3.40.50.410">
    <property type="entry name" value="von Willebrand factor, type A domain"/>
    <property type="match status" value="1"/>
</dbReference>
<feature type="domain" description="VWFA" evidence="1">
    <location>
        <begin position="61"/>
        <end position="230"/>
    </location>
</feature>
<protein>
    <recommendedName>
        <fullName evidence="1">VWFA domain-containing protein</fullName>
    </recommendedName>
</protein>
<dbReference type="EMBL" id="JAJJMA010343838">
    <property type="protein sequence ID" value="MCL7051912.1"/>
    <property type="molecule type" value="Genomic_DNA"/>
</dbReference>
<dbReference type="InterPro" id="IPR036465">
    <property type="entry name" value="vWFA_dom_sf"/>
</dbReference>
<keyword evidence="3" id="KW-1185">Reference proteome</keyword>
<name>A0AA42B592_PAPNU</name>
<dbReference type="Pfam" id="PF00092">
    <property type="entry name" value="VWA"/>
    <property type="match status" value="1"/>
</dbReference>
<accession>A0AA42B592</accession>
<sequence>MRSDMHNDDEEPTQTEVFLELDGKVEARTIYKQEASAELSKFKVLLELKGVGSEVGRLGVDLVTVLDTSGSMRGERLEKMKIAMEFLVKKLGHNDRLSVVSFNRRGEKLCPLRQINDVSREAIIDQVRDLTARGTTNTESGLRLALKILEDRRYTQKRGGAIMLMSDGMEDAGSSNAASVPVSNVPVYTFAFGRDSDHQVLSHIAAKSNGGMFAAVPDSDSLNVAFSMALAGLLHVAIDDLTLTIAPKNGSQLIMENAGNYPVKRDTESLLDPVTIIFGTLYDRETRKVLLTLSEVEDHLAVDITYTYRVGGEKIVNVSRKDVSTEADNAEVLAEERRVETY</sequence>
<evidence type="ECO:0000259" key="1">
    <source>
        <dbReference type="PROSITE" id="PS50234"/>
    </source>
</evidence>
<evidence type="ECO:0000313" key="2">
    <source>
        <dbReference type="EMBL" id="MCL7051912.1"/>
    </source>
</evidence>
<proteinExistence type="predicted"/>
<dbReference type="InterPro" id="IPR051266">
    <property type="entry name" value="CLCR"/>
</dbReference>
<organism evidence="2 3">
    <name type="scientific">Papaver nudicaule</name>
    <name type="common">Iceland poppy</name>
    <dbReference type="NCBI Taxonomy" id="74823"/>
    <lineage>
        <taxon>Eukaryota</taxon>
        <taxon>Viridiplantae</taxon>
        <taxon>Streptophyta</taxon>
        <taxon>Embryophyta</taxon>
        <taxon>Tracheophyta</taxon>
        <taxon>Spermatophyta</taxon>
        <taxon>Magnoliopsida</taxon>
        <taxon>Ranunculales</taxon>
        <taxon>Papaveraceae</taxon>
        <taxon>Papaveroideae</taxon>
        <taxon>Papaver</taxon>
    </lineage>
</organism>
<evidence type="ECO:0000313" key="3">
    <source>
        <dbReference type="Proteomes" id="UP001177140"/>
    </source>
</evidence>
<gene>
    <name evidence="2" type="ORF">MKW94_005951</name>
</gene>
<dbReference type="InterPro" id="IPR002035">
    <property type="entry name" value="VWF_A"/>
</dbReference>
<dbReference type="PANTHER" id="PTHR10579:SF129">
    <property type="entry name" value="OS01G0640200 PROTEIN"/>
    <property type="match status" value="1"/>
</dbReference>